<dbReference type="RefSeq" id="WP_140593414.1">
    <property type="nucleotide sequence ID" value="NZ_VFWZ01000003.1"/>
</dbReference>
<dbReference type="Gene3D" id="2.60.40.1120">
    <property type="entry name" value="Carboxypeptidase-like, regulatory domain"/>
    <property type="match status" value="1"/>
</dbReference>
<evidence type="ECO:0000313" key="2">
    <source>
        <dbReference type="Proteomes" id="UP000315540"/>
    </source>
</evidence>
<keyword evidence="1" id="KW-0645">Protease</keyword>
<name>A0A504JEQ3_9FLAO</name>
<keyword evidence="2" id="KW-1185">Reference proteome</keyword>
<dbReference type="Proteomes" id="UP000315540">
    <property type="component" value="Unassembled WGS sequence"/>
</dbReference>
<evidence type="ECO:0000313" key="1">
    <source>
        <dbReference type="EMBL" id="TPN86103.1"/>
    </source>
</evidence>
<accession>A0A504JEQ3</accession>
<reference evidence="1 2" key="1">
    <citation type="submission" date="2019-06" db="EMBL/GenBank/DDBJ databases">
        <authorList>
            <person name="Meng X."/>
        </authorList>
    </citation>
    <scope>NUCLEOTIDE SEQUENCE [LARGE SCALE GENOMIC DNA]</scope>
    <source>
        <strain evidence="1 2">M625</strain>
    </source>
</reference>
<dbReference type="EMBL" id="VFWZ01000003">
    <property type="protein sequence ID" value="TPN86103.1"/>
    <property type="molecule type" value="Genomic_DNA"/>
</dbReference>
<dbReference type="AlphaFoldDB" id="A0A504JEQ3"/>
<dbReference type="InterPro" id="IPR043741">
    <property type="entry name" value="DUF5686"/>
</dbReference>
<dbReference type="SUPFAM" id="SSF49464">
    <property type="entry name" value="Carboxypeptidase regulatory domain-like"/>
    <property type="match status" value="1"/>
</dbReference>
<keyword evidence="1" id="KW-0378">Hydrolase</keyword>
<dbReference type="OrthoDB" id="983143at2"/>
<dbReference type="GO" id="GO:0004180">
    <property type="term" value="F:carboxypeptidase activity"/>
    <property type="evidence" value="ECO:0007669"/>
    <property type="project" value="UniProtKB-KW"/>
</dbReference>
<sequence>MQSRLFCLLFFTHFVLLSQVNLEGIVVDKTTDEPLSFATIKTNTGSYALTSVKGTFAIRCKSHPVNLTISYLGYQTQIIELTEKDSKNIKIELQPKEEPLDIIKVNSVNNNLASRIIKEAIRKKKLNNPQKVLNSYSYKSYNKLKITEDNQARLNTIDTSNVEMKRLINDAHSFLSEKISFHQFKKNTEEKETILATRMTGFEEPIYNVLGIKIQSNSLYEEEYTIFNNKYISPLSNRALRNYYYKILDTTQTKTPAFVILFQPRKSKSFAGLEGVLHVDIKTLAIQKAIIELRGELNVMAKHDFKYFSEAKNWFPISQEISIRPGNGRQKISLFGGQISVGRLANDQKSFSGNNDFLISKTDLLDIELNTDIIAKSKQASIKIDPSATSRPESYWQQYRTSSITQKDLNSFQVVDSIVNAQKIERKINVIQGFNSGYYPVSFFDFDLTYPIKFNNFEGLRLGIGGQTNSKFSSRFRLQGYFAYGFRDKESKYGFGGGVLLNKNSNSWLNVNYTDDIKEVGSFLYLTDRRVYSLFEPRLVNIDFYYKHRTWSTSLQKQIFPKLLSETQLSISNITQTDSYLFSNDNELFSAYKTAEATLALRWSPFSKFLKTPNNYKEITDGYPKITAQYTQSFKGVLGSDFTYSKIGLKAEYIVNRINQSRTSFLFEADIASGDVPLTHLYHAYPNAPTEEKVFQRFSVAGRRTFETMFFGEFFSDKLATLQVKHTIPPIRIANWLKPELVLITRYAIGDVDDLESHQNVEFSSLNQGFQESGFEINKLFAGFGLSFAYRYGAYHLPRIEDNISFKFTFYLKL</sequence>
<dbReference type="Pfam" id="PF18939">
    <property type="entry name" value="DUF5686"/>
    <property type="match status" value="1"/>
</dbReference>
<comment type="caution">
    <text evidence="1">The sequence shown here is derived from an EMBL/GenBank/DDBJ whole genome shotgun (WGS) entry which is preliminary data.</text>
</comment>
<dbReference type="InterPro" id="IPR008969">
    <property type="entry name" value="CarboxyPept-like_regulatory"/>
</dbReference>
<proteinExistence type="predicted"/>
<dbReference type="Pfam" id="PF13715">
    <property type="entry name" value="CarbopepD_reg_2"/>
    <property type="match status" value="1"/>
</dbReference>
<gene>
    <name evidence="1" type="ORF">FHK87_12585</name>
</gene>
<organism evidence="1 2">
    <name type="scientific">Aquimarina algicola</name>
    <dbReference type="NCBI Taxonomy" id="2589995"/>
    <lineage>
        <taxon>Bacteria</taxon>
        <taxon>Pseudomonadati</taxon>
        <taxon>Bacteroidota</taxon>
        <taxon>Flavobacteriia</taxon>
        <taxon>Flavobacteriales</taxon>
        <taxon>Flavobacteriaceae</taxon>
        <taxon>Aquimarina</taxon>
    </lineage>
</organism>
<keyword evidence="1" id="KW-0121">Carboxypeptidase</keyword>
<protein>
    <submittedName>
        <fullName evidence="1">Carboxypeptidase-like regulatory domain-containing protein</fullName>
    </submittedName>
</protein>